<dbReference type="AlphaFoldDB" id="A0A7W7WSP7"/>
<name>A0A7W7WSP7_9ACTN</name>
<protein>
    <submittedName>
        <fullName evidence="2">Uncharacterized protein</fullName>
    </submittedName>
</protein>
<accession>A0A7W7WSP7</accession>
<reference evidence="2 3" key="1">
    <citation type="submission" date="2020-08" db="EMBL/GenBank/DDBJ databases">
        <title>Sequencing the genomes of 1000 actinobacteria strains.</title>
        <authorList>
            <person name="Klenk H.-P."/>
        </authorList>
    </citation>
    <scope>NUCLEOTIDE SEQUENCE [LARGE SCALE GENOMIC DNA]</scope>
    <source>
        <strain evidence="2 3">DSM 45886</strain>
    </source>
</reference>
<proteinExistence type="predicted"/>
<dbReference type="RefSeq" id="WP_184537655.1">
    <property type="nucleotide sequence ID" value="NZ_JACHJW010000001.1"/>
</dbReference>
<gene>
    <name evidence="2" type="ORF">FHR38_005580</name>
</gene>
<evidence type="ECO:0000313" key="2">
    <source>
        <dbReference type="EMBL" id="MBB4961847.1"/>
    </source>
</evidence>
<evidence type="ECO:0000313" key="3">
    <source>
        <dbReference type="Proteomes" id="UP000578819"/>
    </source>
</evidence>
<comment type="caution">
    <text evidence="2">The sequence shown here is derived from an EMBL/GenBank/DDBJ whole genome shotgun (WGS) entry which is preliminary data.</text>
</comment>
<feature type="signal peptide" evidence="1">
    <location>
        <begin position="1"/>
        <end position="28"/>
    </location>
</feature>
<organism evidence="2 3">
    <name type="scientific">Micromonospora polyrhachis</name>
    <dbReference type="NCBI Taxonomy" id="1282883"/>
    <lineage>
        <taxon>Bacteria</taxon>
        <taxon>Bacillati</taxon>
        <taxon>Actinomycetota</taxon>
        <taxon>Actinomycetes</taxon>
        <taxon>Micromonosporales</taxon>
        <taxon>Micromonosporaceae</taxon>
        <taxon>Micromonospora</taxon>
    </lineage>
</organism>
<dbReference type="EMBL" id="JACHJW010000001">
    <property type="protein sequence ID" value="MBB4961847.1"/>
    <property type="molecule type" value="Genomic_DNA"/>
</dbReference>
<feature type="chain" id="PRO_5030871492" evidence="1">
    <location>
        <begin position="29"/>
        <end position="98"/>
    </location>
</feature>
<evidence type="ECO:0000256" key="1">
    <source>
        <dbReference type="SAM" id="SignalP"/>
    </source>
</evidence>
<dbReference type="Proteomes" id="UP000578819">
    <property type="component" value="Unassembled WGS sequence"/>
</dbReference>
<keyword evidence="3" id="KW-1185">Reference proteome</keyword>
<keyword evidence="1" id="KW-0732">Signal</keyword>
<sequence>MKRSAITLSLTVALATTISVGAASPAVATPTDCSYSVSGYTASSLCASGTGEHRVKVLQRHLQYGDAILIEGPWKPVGETSTANLTPHRTERVWVETR</sequence>